<feature type="transmembrane region" description="Helical" evidence="1">
    <location>
        <begin position="144"/>
        <end position="164"/>
    </location>
</feature>
<protein>
    <submittedName>
        <fullName evidence="2">Uncharacterized membrane protein</fullName>
    </submittedName>
</protein>
<dbReference type="AlphaFoldDB" id="A0A1N6WYB3"/>
<gene>
    <name evidence="2" type="ORF">SAMN05421545_1823</name>
</gene>
<organism evidence="2 3">
    <name type="scientific">Pontibacter lucknowensis</name>
    <dbReference type="NCBI Taxonomy" id="1077936"/>
    <lineage>
        <taxon>Bacteria</taxon>
        <taxon>Pseudomonadati</taxon>
        <taxon>Bacteroidota</taxon>
        <taxon>Cytophagia</taxon>
        <taxon>Cytophagales</taxon>
        <taxon>Hymenobacteraceae</taxon>
        <taxon>Pontibacter</taxon>
    </lineage>
</organism>
<evidence type="ECO:0000313" key="2">
    <source>
        <dbReference type="EMBL" id="SIQ95000.1"/>
    </source>
</evidence>
<keyword evidence="3" id="KW-1185">Reference proteome</keyword>
<dbReference type="InterPro" id="IPR018723">
    <property type="entry name" value="DUF2254_membrane"/>
</dbReference>
<feature type="transmembrane region" description="Helical" evidence="1">
    <location>
        <begin position="114"/>
        <end position="132"/>
    </location>
</feature>
<feature type="transmembrane region" description="Helical" evidence="1">
    <location>
        <begin position="12"/>
        <end position="40"/>
    </location>
</feature>
<dbReference type="EMBL" id="FTNM01000002">
    <property type="protein sequence ID" value="SIQ95000.1"/>
    <property type="molecule type" value="Genomic_DNA"/>
</dbReference>
<keyword evidence="1" id="KW-1133">Transmembrane helix</keyword>
<accession>A0A1N6WYB3</accession>
<feature type="transmembrane region" description="Helical" evidence="1">
    <location>
        <begin position="66"/>
        <end position="90"/>
    </location>
</feature>
<reference evidence="3" key="1">
    <citation type="submission" date="2017-01" db="EMBL/GenBank/DDBJ databases">
        <authorList>
            <person name="Varghese N."/>
            <person name="Submissions S."/>
        </authorList>
    </citation>
    <scope>NUCLEOTIDE SEQUENCE [LARGE SCALE GENOMIC DNA]</scope>
    <source>
        <strain evidence="3">DM9</strain>
    </source>
</reference>
<name>A0A1N6WYB3_9BACT</name>
<dbReference type="Proteomes" id="UP000185924">
    <property type="component" value="Unassembled WGS sequence"/>
</dbReference>
<keyword evidence="1" id="KW-0472">Membrane</keyword>
<sequence>MKRIISRLKLVIQFIFTSIGFYPTIISLLFFGIAVLMIYFETRGISNSLKDELPFFIITHGETATMILSSIATGIFSLIVFSFTMVMLVLNQASANFSPRVIPGLISSKSNQKVLGLYLGTLIYTLVVMVNIRSESYDADLPGLAVFMAMCFTILCLAFFVYFIHSISAAIQIGNILESIYKLTLDKLREEISKDEGKALPAIFETGDWRELNSDFSGYLQKVDKKAIIELCRKHDVVLEFMQPLGHFVIKGLPFAKVAGALKDKDAFCEDLYSNISYYQEELADMNYLYGFKQITESAVKALSPSVNDPGTAIKAIDYLTDLFIIRMQLTDEKIFHDKDNVLRLRLDEVNYRDLLSHCLGPIRVYGREDPVIVLRLLNLLKNLSYAAKSNPKRLAPITTEAKQLLSDAEETTKNPGDRTKINQLVKALNDTSVLPQTLPMLSVKLGT</sequence>
<keyword evidence="1" id="KW-0812">Transmembrane</keyword>
<evidence type="ECO:0000256" key="1">
    <source>
        <dbReference type="SAM" id="Phobius"/>
    </source>
</evidence>
<dbReference type="STRING" id="1077936.SAMN05421545_1823"/>
<proteinExistence type="predicted"/>
<evidence type="ECO:0000313" key="3">
    <source>
        <dbReference type="Proteomes" id="UP000185924"/>
    </source>
</evidence>
<dbReference type="Pfam" id="PF10011">
    <property type="entry name" value="DUF2254"/>
    <property type="match status" value="1"/>
</dbReference>
<dbReference type="RefSeq" id="WP_076421837.1">
    <property type="nucleotide sequence ID" value="NZ_FTNM01000002.1"/>
</dbReference>
<dbReference type="OrthoDB" id="2955631at2"/>